<sequence length="67" mass="8593">MKMEEEKRTRNKQMKIEEKMNMEERWEGKGERQKWREDVMQRLLMEEEEEDEEEEEEEKGSREIWRV</sequence>
<accession>A0A5B7IR44</accession>
<dbReference type="Proteomes" id="UP000324222">
    <property type="component" value="Unassembled WGS sequence"/>
</dbReference>
<evidence type="ECO:0000256" key="1">
    <source>
        <dbReference type="SAM" id="MobiDB-lite"/>
    </source>
</evidence>
<feature type="region of interest" description="Disordered" evidence="1">
    <location>
        <begin position="45"/>
        <end position="67"/>
    </location>
</feature>
<keyword evidence="3" id="KW-1185">Reference proteome</keyword>
<evidence type="ECO:0000313" key="2">
    <source>
        <dbReference type="EMBL" id="MPC86302.1"/>
    </source>
</evidence>
<evidence type="ECO:0000313" key="3">
    <source>
        <dbReference type="Proteomes" id="UP000324222"/>
    </source>
</evidence>
<comment type="caution">
    <text evidence="2">The sequence shown here is derived from an EMBL/GenBank/DDBJ whole genome shotgun (WGS) entry which is preliminary data.</text>
</comment>
<name>A0A5B7IR44_PORTR</name>
<dbReference type="EMBL" id="VSRR010071063">
    <property type="protein sequence ID" value="MPC86302.1"/>
    <property type="molecule type" value="Genomic_DNA"/>
</dbReference>
<organism evidence="2 3">
    <name type="scientific">Portunus trituberculatus</name>
    <name type="common">Swimming crab</name>
    <name type="synonym">Neptunus trituberculatus</name>
    <dbReference type="NCBI Taxonomy" id="210409"/>
    <lineage>
        <taxon>Eukaryota</taxon>
        <taxon>Metazoa</taxon>
        <taxon>Ecdysozoa</taxon>
        <taxon>Arthropoda</taxon>
        <taxon>Crustacea</taxon>
        <taxon>Multicrustacea</taxon>
        <taxon>Malacostraca</taxon>
        <taxon>Eumalacostraca</taxon>
        <taxon>Eucarida</taxon>
        <taxon>Decapoda</taxon>
        <taxon>Pleocyemata</taxon>
        <taxon>Brachyura</taxon>
        <taxon>Eubrachyura</taxon>
        <taxon>Portunoidea</taxon>
        <taxon>Portunidae</taxon>
        <taxon>Portuninae</taxon>
        <taxon>Portunus</taxon>
    </lineage>
</organism>
<proteinExistence type="predicted"/>
<gene>
    <name evidence="2" type="ORF">E2C01_081125</name>
</gene>
<protein>
    <submittedName>
        <fullName evidence="2">Uncharacterized protein</fullName>
    </submittedName>
</protein>
<dbReference type="AlphaFoldDB" id="A0A5B7IR44"/>
<reference evidence="2 3" key="1">
    <citation type="submission" date="2019-05" db="EMBL/GenBank/DDBJ databases">
        <title>Another draft genome of Portunus trituberculatus and its Hox gene families provides insights of decapod evolution.</title>
        <authorList>
            <person name="Jeong J.-H."/>
            <person name="Song I."/>
            <person name="Kim S."/>
            <person name="Choi T."/>
            <person name="Kim D."/>
            <person name="Ryu S."/>
            <person name="Kim W."/>
        </authorList>
    </citation>
    <scope>NUCLEOTIDE SEQUENCE [LARGE SCALE GENOMIC DNA]</scope>
    <source>
        <tissue evidence="2">Muscle</tissue>
    </source>
</reference>
<feature type="compositionally biased region" description="Acidic residues" evidence="1">
    <location>
        <begin position="46"/>
        <end position="58"/>
    </location>
</feature>
<feature type="region of interest" description="Disordered" evidence="1">
    <location>
        <begin position="1"/>
        <end position="31"/>
    </location>
</feature>